<sequence>MYTTRGLSKCLNSPNILSAQPGCTFSGSLMFTDEESQSSKDSFCLGTVNKCKKVEKLPFPQDRIMAVHPLKGPKTSFIKVLLIPVLDHPLSSNQYYVIKAEGEKKGEAYKCRREEDLVQVNKCFFGTVTKDTPSYPFDHRDPYQRVVIHRNRGGHGFIAKSLAPDGSPPHFLLEKGWEVYDLGSNNSQLSLTQGLDATLRNTSPEFNLLLSNKRSDAVVVGKWYCPFPFVKEEFEPKKKMKNTLFYTMTLEQKWEEIYSEDQKHRTSVVTVNGVEAVRDDSFGGDGFIWFRVSDPKKSGGGGVGLSLAIYERMISVVEGGGWVDGGGEREERKEGNNSEKGFNLFGCYVLVESFVLRKIDGSVLLQCDLRHAATCSGRREISTCCFQDVIVDVNPRPFNHTDIYQQFEIHRHYNGGFYATSVAHDGFPPKFLRRKGWEVHTSTTSFKLHLPEAQGHDTTHPMDLPELDVTLSQNRLSRVVVGKWYCPFVFVKEEGRLVNQMQKTLFYGLTLEHWWEEVYSCQNVSNEGNVVVVNASVQREVALVHGREALKDDRHGGDGFIWFRVRERCRRRGLGVALSKAIVEKIRWVQERGGWVDGGEKEVIIESVEEIRGEREWRYFGCYVLVQSFGVRRMDGSLLMRLNFRHTNKVQCKWE</sequence>
<protein>
    <recommendedName>
        <fullName evidence="3">N-acetyltransferase domain-containing protein</fullName>
    </recommendedName>
</protein>
<dbReference type="InterPro" id="IPR010683">
    <property type="entry name" value="DUF1262"/>
</dbReference>
<evidence type="ECO:0000313" key="2">
    <source>
        <dbReference type="Proteomes" id="UP001642360"/>
    </source>
</evidence>
<reference evidence="1 2" key="1">
    <citation type="submission" date="2024-02" db="EMBL/GenBank/DDBJ databases">
        <authorList>
            <person name="Vignale AGUSTIN F."/>
            <person name="Sosa J E."/>
            <person name="Modenutti C."/>
        </authorList>
    </citation>
    <scope>NUCLEOTIDE SEQUENCE [LARGE SCALE GENOMIC DNA]</scope>
</reference>
<accession>A0ABC8UY35</accession>
<gene>
    <name evidence="1" type="ORF">ILEXP_LOCUS56399</name>
</gene>
<dbReference type="PANTHER" id="PTHR31050">
    <property type="entry name" value="OS08G0413200 PROTEIN"/>
    <property type="match status" value="1"/>
</dbReference>
<evidence type="ECO:0008006" key="3">
    <source>
        <dbReference type="Google" id="ProtNLM"/>
    </source>
</evidence>
<comment type="caution">
    <text evidence="1">The sequence shown here is derived from an EMBL/GenBank/DDBJ whole genome shotgun (WGS) entry which is preliminary data.</text>
</comment>
<dbReference type="EMBL" id="CAUOFW020009490">
    <property type="protein sequence ID" value="CAK9185939.1"/>
    <property type="molecule type" value="Genomic_DNA"/>
</dbReference>
<evidence type="ECO:0000313" key="1">
    <source>
        <dbReference type="EMBL" id="CAK9185939.1"/>
    </source>
</evidence>
<proteinExistence type="predicted"/>
<dbReference type="Proteomes" id="UP001642360">
    <property type="component" value="Unassembled WGS sequence"/>
</dbReference>
<dbReference type="PANTHER" id="PTHR31050:SF4">
    <property type="entry name" value="DUF1262 FAMILY PROTEIN (DUF1262)"/>
    <property type="match status" value="1"/>
</dbReference>
<name>A0ABC8UY35_9AQUA</name>
<dbReference type="Pfam" id="PF06880">
    <property type="entry name" value="DUF1262"/>
    <property type="match status" value="1"/>
</dbReference>
<keyword evidence="2" id="KW-1185">Reference proteome</keyword>
<dbReference type="AlphaFoldDB" id="A0ABC8UY35"/>
<organism evidence="1 2">
    <name type="scientific">Ilex paraguariensis</name>
    <name type="common">yerba mate</name>
    <dbReference type="NCBI Taxonomy" id="185542"/>
    <lineage>
        <taxon>Eukaryota</taxon>
        <taxon>Viridiplantae</taxon>
        <taxon>Streptophyta</taxon>
        <taxon>Embryophyta</taxon>
        <taxon>Tracheophyta</taxon>
        <taxon>Spermatophyta</taxon>
        <taxon>Magnoliopsida</taxon>
        <taxon>eudicotyledons</taxon>
        <taxon>Gunneridae</taxon>
        <taxon>Pentapetalae</taxon>
        <taxon>asterids</taxon>
        <taxon>campanulids</taxon>
        <taxon>Aquifoliales</taxon>
        <taxon>Aquifoliaceae</taxon>
        <taxon>Ilex</taxon>
    </lineage>
</organism>